<feature type="domain" description="CHAT" evidence="2">
    <location>
        <begin position="592"/>
        <end position="860"/>
    </location>
</feature>
<name>A0A928VUH8_9CYAN</name>
<dbReference type="PANTHER" id="PTHR10098:SF112">
    <property type="entry name" value="SLR0380 PROTEIN"/>
    <property type="match status" value="1"/>
</dbReference>
<dbReference type="InterPro" id="IPR011990">
    <property type="entry name" value="TPR-like_helical_dom_sf"/>
</dbReference>
<accession>A0A928VUH8</accession>
<dbReference type="EMBL" id="JADEXN010000016">
    <property type="protein sequence ID" value="MBE9039543.1"/>
    <property type="molecule type" value="Genomic_DNA"/>
</dbReference>
<dbReference type="SMART" id="SM00028">
    <property type="entry name" value="TPR"/>
    <property type="match status" value="6"/>
</dbReference>
<feature type="repeat" description="TPR" evidence="1">
    <location>
        <begin position="254"/>
        <end position="287"/>
    </location>
</feature>
<keyword evidence="4" id="KW-1185">Reference proteome</keyword>
<proteinExistence type="predicted"/>
<dbReference type="Pfam" id="PF12770">
    <property type="entry name" value="CHAT"/>
    <property type="match status" value="1"/>
</dbReference>
<evidence type="ECO:0000313" key="3">
    <source>
        <dbReference type="EMBL" id="MBE9039543.1"/>
    </source>
</evidence>
<evidence type="ECO:0000259" key="2">
    <source>
        <dbReference type="Pfam" id="PF12770"/>
    </source>
</evidence>
<protein>
    <submittedName>
        <fullName evidence="3">CHAT domain-containing protein</fullName>
    </submittedName>
</protein>
<evidence type="ECO:0000313" key="4">
    <source>
        <dbReference type="Proteomes" id="UP000621799"/>
    </source>
</evidence>
<dbReference type="PROSITE" id="PS50005">
    <property type="entry name" value="TPR"/>
    <property type="match status" value="1"/>
</dbReference>
<dbReference type="InterPro" id="IPR024983">
    <property type="entry name" value="CHAT_dom"/>
</dbReference>
<sequence>MLGGVGVRRKLKSRAKKIRSSIILGLLMLLAITTVLPATARQSQISQSISTPIEAGKASYFAGQLSEAAQLWQQAVQTYQERGDRLNLAIAQNYLSLVYQDLNQWEDARDAISKSLELLSAFPDDEATVAPVRAQSFNFQGSLYLATGQVESALDSWQQAEDTYQRVGDTAGAIGSQIDRAQALQTLGQYLRAKELLETVNASLASEPDSPLKADGLRSLGTTLGAIGDLERAQEKLEQSLAISQALEQTGQMRATLFSLGNTARDRNDYQAALTYYQEAIELSQTPLDRIELQLNLLSLLVSVEQWDAAIALLPQIDELIADLPPSRMSVNARVNFARSLMRIGIVANTSESIVANDREVAQVLADAVEIAQTLNDRRAESYALGTLGRLYEIRNNWSEAQQVTERALAIAQGISSSDLAYRWHWQLGRVLKAKGDRETAIVSYTESVKLLKTLRRDLVAIDTDLQFSFRDRVEPVYRQLVDLLLAPNASQDNLTDARVAIETLQLAELDNFFREDCLRTKAIEIDDIDPHAAVVYPIVLPDRIEVVLSLPGQALRHYSTPLPSSEVEETLQSFFESLHLAYSTQERLVLSEQIYSWLIRPAEADLEAANIETLVFVPEGFLRNLPMSALYDGERYLIEKYRVAISPGLQLLGARSLEQTQLSAFAGGLTEARQGFVALPAVQGEVAKLKEELAAEVFLNETFTRTNLQNKISNSSFDIVHLATHAQFSSSAEETFLLTWSDRVNVKEFGEVLQTREGQTTNPIELLVLSACQTAEGDDRATLGLAGLAVRSGARSTVASLWAVRDESTAQLMQELYQQLRQNPGIGRAEALRQAQLSLIAQRDFNHPFFWSPFILIGNWL</sequence>
<reference evidence="3" key="1">
    <citation type="submission" date="2020-10" db="EMBL/GenBank/DDBJ databases">
        <authorList>
            <person name="Castelo-Branco R."/>
            <person name="Eusebio N."/>
            <person name="Adriana R."/>
            <person name="Vieira A."/>
            <person name="Brugerolle De Fraissinette N."/>
            <person name="Rezende De Castro R."/>
            <person name="Schneider M.P."/>
            <person name="Vasconcelos V."/>
            <person name="Leao P.N."/>
        </authorList>
    </citation>
    <scope>NUCLEOTIDE SEQUENCE</scope>
    <source>
        <strain evidence="3">LEGE 11467</strain>
    </source>
</reference>
<dbReference type="InterPro" id="IPR019734">
    <property type="entry name" value="TPR_rpt"/>
</dbReference>
<dbReference type="PANTHER" id="PTHR10098">
    <property type="entry name" value="RAPSYN-RELATED"/>
    <property type="match status" value="1"/>
</dbReference>
<dbReference type="SUPFAM" id="SSF48452">
    <property type="entry name" value="TPR-like"/>
    <property type="match status" value="2"/>
</dbReference>
<dbReference type="Proteomes" id="UP000621799">
    <property type="component" value="Unassembled WGS sequence"/>
</dbReference>
<dbReference type="Gene3D" id="1.25.40.10">
    <property type="entry name" value="Tetratricopeptide repeat domain"/>
    <property type="match status" value="3"/>
</dbReference>
<evidence type="ECO:0000256" key="1">
    <source>
        <dbReference type="PROSITE-ProRule" id="PRU00339"/>
    </source>
</evidence>
<keyword evidence="1" id="KW-0802">TPR repeat</keyword>
<gene>
    <name evidence="3" type="ORF">IQ235_01870</name>
</gene>
<organism evidence="3 4">
    <name type="scientific">Zarconia navalis LEGE 11467</name>
    <dbReference type="NCBI Taxonomy" id="1828826"/>
    <lineage>
        <taxon>Bacteria</taxon>
        <taxon>Bacillati</taxon>
        <taxon>Cyanobacteriota</taxon>
        <taxon>Cyanophyceae</taxon>
        <taxon>Oscillatoriophycideae</taxon>
        <taxon>Oscillatoriales</taxon>
        <taxon>Oscillatoriales incertae sedis</taxon>
        <taxon>Zarconia</taxon>
        <taxon>Zarconia navalis</taxon>
    </lineage>
</organism>
<comment type="caution">
    <text evidence="3">The sequence shown here is derived from an EMBL/GenBank/DDBJ whole genome shotgun (WGS) entry which is preliminary data.</text>
</comment>
<dbReference type="AlphaFoldDB" id="A0A928VUH8"/>
<dbReference type="Pfam" id="PF13424">
    <property type="entry name" value="TPR_12"/>
    <property type="match status" value="1"/>
</dbReference>